<accession>A0A4Y2BWX0</accession>
<organism evidence="1 2">
    <name type="scientific">Araneus ventricosus</name>
    <name type="common">Orbweaver spider</name>
    <name type="synonym">Epeira ventricosa</name>
    <dbReference type="NCBI Taxonomy" id="182803"/>
    <lineage>
        <taxon>Eukaryota</taxon>
        <taxon>Metazoa</taxon>
        <taxon>Ecdysozoa</taxon>
        <taxon>Arthropoda</taxon>
        <taxon>Chelicerata</taxon>
        <taxon>Arachnida</taxon>
        <taxon>Araneae</taxon>
        <taxon>Araneomorphae</taxon>
        <taxon>Entelegynae</taxon>
        <taxon>Araneoidea</taxon>
        <taxon>Araneidae</taxon>
        <taxon>Araneus</taxon>
    </lineage>
</organism>
<dbReference type="EMBL" id="BGPR01000123">
    <property type="protein sequence ID" value="GBL96690.1"/>
    <property type="molecule type" value="Genomic_DNA"/>
</dbReference>
<gene>
    <name evidence="1" type="ORF">AVEN_111835_1</name>
</gene>
<sequence>MYFRDFGPTYPEGLSLGLFTPTALQVANEEPVYRVPSKSRSMSTGLFVTCILKTLAHPALRAWVRAFLPLQYFMSANEGPVYQVSPKFVQPFEEMLEQT</sequence>
<evidence type="ECO:0000313" key="2">
    <source>
        <dbReference type="Proteomes" id="UP000499080"/>
    </source>
</evidence>
<protein>
    <submittedName>
        <fullName evidence="1">Uncharacterized protein</fullName>
    </submittedName>
</protein>
<proteinExistence type="predicted"/>
<dbReference type="Proteomes" id="UP000499080">
    <property type="component" value="Unassembled WGS sequence"/>
</dbReference>
<keyword evidence="2" id="KW-1185">Reference proteome</keyword>
<dbReference type="AlphaFoldDB" id="A0A4Y2BWX0"/>
<name>A0A4Y2BWX0_ARAVE</name>
<comment type="caution">
    <text evidence="1">The sequence shown here is derived from an EMBL/GenBank/DDBJ whole genome shotgun (WGS) entry which is preliminary data.</text>
</comment>
<reference evidence="1 2" key="1">
    <citation type="journal article" date="2019" name="Sci. Rep.">
        <title>Orb-weaving spider Araneus ventricosus genome elucidates the spidroin gene catalogue.</title>
        <authorList>
            <person name="Kono N."/>
            <person name="Nakamura H."/>
            <person name="Ohtoshi R."/>
            <person name="Moran D.A.P."/>
            <person name="Shinohara A."/>
            <person name="Yoshida Y."/>
            <person name="Fujiwara M."/>
            <person name="Mori M."/>
            <person name="Tomita M."/>
            <person name="Arakawa K."/>
        </authorList>
    </citation>
    <scope>NUCLEOTIDE SEQUENCE [LARGE SCALE GENOMIC DNA]</scope>
</reference>
<evidence type="ECO:0000313" key="1">
    <source>
        <dbReference type="EMBL" id="GBL96690.1"/>
    </source>
</evidence>